<evidence type="ECO:0000256" key="3">
    <source>
        <dbReference type="ARBA" id="ARBA00037957"/>
    </source>
</evidence>
<dbReference type="GO" id="GO:0005634">
    <property type="term" value="C:nucleus"/>
    <property type="evidence" value="ECO:0007669"/>
    <property type="project" value="UniProtKB-SubCell"/>
</dbReference>
<keyword evidence="7" id="KW-1185">Reference proteome</keyword>
<evidence type="ECO:0000313" key="6">
    <source>
        <dbReference type="EMBL" id="KAK4875513.1"/>
    </source>
</evidence>
<keyword evidence="2" id="KW-0539">Nucleus</keyword>
<feature type="compositionally biased region" description="Basic and acidic residues" evidence="4">
    <location>
        <begin position="55"/>
        <end position="64"/>
    </location>
</feature>
<feature type="domain" description="Chromo" evidence="5">
    <location>
        <begin position="8"/>
        <end position="66"/>
    </location>
</feature>
<feature type="compositionally biased region" description="Low complexity" evidence="4">
    <location>
        <begin position="685"/>
        <end position="696"/>
    </location>
</feature>
<dbReference type="SUPFAM" id="SSF54160">
    <property type="entry name" value="Chromo domain-like"/>
    <property type="match status" value="1"/>
</dbReference>
<dbReference type="Gene3D" id="3.40.50.1110">
    <property type="entry name" value="SGNH hydrolase"/>
    <property type="match status" value="1"/>
</dbReference>
<dbReference type="Pfam" id="PF00385">
    <property type="entry name" value="Chromo"/>
    <property type="match status" value="1"/>
</dbReference>
<feature type="compositionally biased region" description="Low complexity" evidence="4">
    <location>
        <begin position="200"/>
        <end position="210"/>
    </location>
</feature>
<feature type="compositionally biased region" description="Basic residues" evidence="4">
    <location>
        <begin position="697"/>
        <end position="706"/>
    </location>
</feature>
<dbReference type="InterPro" id="IPR036514">
    <property type="entry name" value="SGNH_hydro_sf"/>
</dbReference>
<feature type="region of interest" description="Disordered" evidence="4">
    <location>
        <begin position="55"/>
        <end position="234"/>
    </location>
</feature>
<gene>
    <name evidence="6" type="ORF">RN001_011935</name>
</gene>
<dbReference type="PRINTS" id="PR00504">
    <property type="entry name" value="CHROMODOMAIN"/>
</dbReference>
<dbReference type="SUPFAM" id="SSF52266">
    <property type="entry name" value="SGNH hydrolase"/>
    <property type="match status" value="1"/>
</dbReference>
<organism evidence="6 7">
    <name type="scientific">Aquatica leii</name>
    <dbReference type="NCBI Taxonomy" id="1421715"/>
    <lineage>
        <taxon>Eukaryota</taxon>
        <taxon>Metazoa</taxon>
        <taxon>Ecdysozoa</taxon>
        <taxon>Arthropoda</taxon>
        <taxon>Hexapoda</taxon>
        <taxon>Insecta</taxon>
        <taxon>Pterygota</taxon>
        <taxon>Neoptera</taxon>
        <taxon>Endopterygota</taxon>
        <taxon>Coleoptera</taxon>
        <taxon>Polyphaga</taxon>
        <taxon>Elateriformia</taxon>
        <taxon>Elateroidea</taxon>
        <taxon>Lampyridae</taxon>
        <taxon>Luciolinae</taxon>
        <taxon>Aquatica</taxon>
    </lineage>
</organism>
<dbReference type="InterPro" id="IPR000953">
    <property type="entry name" value="Chromo/chromo_shadow_dom"/>
</dbReference>
<reference evidence="7" key="1">
    <citation type="submission" date="2023-01" db="EMBL/GenBank/DDBJ databases">
        <title>Key to firefly adult light organ development and bioluminescence: homeobox transcription factors regulate luciferase expression and transportation to peroxisome.</title>
        <authorList>
            <person name="Fu X."/>
        </authorList>
    </citation>
    <scope>NUCLEOTIDE SEQUENCE [LARGE SCALE GENOMIC DNA]</scope>
</reference>
<dbReference type="PROSITE" id="PS50013">
    <property type="entry name" value="CHROMO_2"/>
    <property type="match status" value="1"/>
</dbReference>
<evidence type="ECO:0000256" key="4">
    <source>
        <dbReference type="SAM" id="MobiDB-lite"/>
    </source>
</evidence>
<name>A0AAN7P4W7_9COLE</name>
<feature type="compositionally biased region" description="Polar residues" evidence="4">
    <location>
        <begin position="211"/>
        <end position="227"/>
    </location>
</feature>
<dbReference type="SMART" id="SM00298">
    <property type="entry name" value="CHROMO"/>
    <property type="match status" value="1"/>
</dbReference>
<dbReference type="PANTHER" id="PTHR14469">
    <property type="entry name" value="SARCOMA ANTIGEN NY-SAR-23"/>
    <property type="match status" value="1"/>
</dbReference>
<dbReference type="Proteomes" id="UP001353858">
    <property type="component" value="Unassembled WGS sequence"/>
</dbReference>
<dbReference type="InterPro" id="IPR023780">
    <property type="entry name" value="Chromo_domain"/>
</dbReference>
<dbReference type="InterPro" id="IPR023779">
    <property type="entry name" value="Chromodomain_CS"/>
</dbReference>
<evidence type="ECO:0000259" key="5">
    <source>
        <dbReference type="PROSITE" id="PS50013"/>
    </source>
</evidence>
<comment type="subcellular location">
    <subcellularLocation>
        <location evidence="1">Nucleus</location>
    </subcellularLocation>
</comment>
<comment type="caution">
    <text evidence="6">The sequence shown here is derived from an EMBL/GenBank/DDBJ whole genome shotgun (WGS) entry which is preliminary data.</text>
</comment>
<dbReference type="InterPro" id="IPR017984">
    <property type="entry name" value="Chromo_dom_subgr"/>
</dbReference>
<sequence>MELGDRVYAAERIMKKRIRRGGVEYLVKWKGWSQKHNTWEPEENILDGRLIDLYERSQKSDSTPHKRGPKKKEKHTEQTIQVETEDEGHISGEDSQDEVPLKPPKTVTKPEPPVIPEDENARPSASVTEEVTIEIAPLPPEADPEHSASSSSSEDRPILSRREAAGTKRKAEVLSKESGKIGVTITTSSPASSSPPPVKTPKLVSPKSPTVTPQPLSRVNGRRSSSTKIEEETKVEVSAPIPPVAENVKEETVEKVVVPEVVVPKESVVEDTKVDPKVETELKDENRTDETVTESVECQKRRASLDSNKVNSVNTKQLLVNGHNNNNNNSAVSDITPVLTSPGSDYWLARNPVVDQVFITDVTVNLKTVTIRECKTEKGFFKERILSFKLKQFEMACDMFSLNEASSLLRGRYIHFFGDSNIRGIYKDLLWLLEDGRLIPAQRLKTKNEESHANDFRISDGISHNGCDYDERREYKGNATVKFDFITRLNRSSFIKTIKNFKKDPDIIIINSCLWDISRWGSDGVTQYKNNIHETFKFLTCTLPTTRIIWVSSLPPSFRSRGGFLTKEIEFMRNMLPWHIMYANKYAKDLANFFSIDFLDLHYHFRFLLNYHTPDGIHWDALAVRFATNLLLTHVGLIWQRNLPRLFQLDANFLKKPNVIRVRQTNNNQTNTKAVLQNISNTIGNSSNRSNRNVGRITKRNARQKQRGMSASFRSIDTSQYRFRNYKQLRQ</sequence>
<dbReference type="InterPro" id="IPR033773">
    <property type="entry name" value="CBX7_C"/>
</dbReference>
<evidence type="ECO:0000256" key="2">
    <source>
        <dbReference type="ARBA" id="ARBA00023242"/>
    </source>
</evidence>
<dbReference type="PANTHER" id="PTHR14469:SF0">
    <property type="entry name" value="FAMILY WITH SEQUENCE SIMILARITY 113"/>
    <property type="match status" value="1"/>
</dbReference>
<dbReference type="CDD" id="cd18644">
    <property type="entry name" value="CD_polycomb"/>
    <property type="match status" value="1"/>
</dbReference>
<dbReference type="InterPro" id="IPR016197">
    <property type="entry name" value="Chromo-like_dom_sf"/>
</dbReference>
<feature type="compositionally biased region" description="Low complexity" evidence="4">
    <location>
        <begin position="183"/>
        <end position="192"/>
    </location>
</feature>
<evidence type="ECO:0000313" key="7">
    <source>
        <dbReference type="Proteomes" id="UP001353858"/>
    </source>
</evidence>
<comment type="similarity">
    <text evidence="3">Belongs to the PC-esterase family.</text>
</comment>
<dbReference type="AlphaFoldDB" id="A0AAN7P4W7"/>
<accession>A0AAN7P4W7</accession>
<dbReference type="GO" id="GO:0005694">
    <property type="term" value="C:chromosome"/>
    <property type="evidence" value="ECO:0007669"/>
    <property type="project" value="UniProtKB-ARBA"/>
</dbReference>
<proteinExistence type="inferred from homology"/>
<feature type="region of interest" description="Disordered" evidence="4">
    <location>
        <begin position="685"/>
        <end position="711"/>
    </location>
</feature>
<dbReference type="Gene3D" id="2.40.50.40">
    <property type="match status" value="1"/>
</dbReference>
<feature type="compositionally biased region" description="Basic and acidic residues" evidence="4">
    <location>
        <begin position="153"/>
        <end position="179"/>
    </location>
</feature>
<evidence type="ECO:0000256" key="1">
    <source>
        <dbReference type="ARBA" id="ARBA00004123"/>
    </source>
</evidence>
<dbReference type="Pfam" id="PF17218">
    <property type="entry name" value="CBX7_C"/>
    <property type="match status" value="1"/>
</dbReference>
<protein>
    <recommendedName>
        <fullName evidence="5">Chromo domain-containing protein</fullName>
    </recommendedName>
</protein>
<dbReference type="EMBL" id="JARPUR010000005">
    <property type="protein sequence ID" value="KAK4875513.1"/>
    <property type="molecule type" value="Genomic_DNA"/>
</dbReference>
<dbReference type="PROSITE" id="PS00598">
    <property type="entry name" value="CHROMO_1"/>
    <property type="match status" value="1"/>
</dbReference>